<gene>
    <name evidence="1" type="ORF">PENTCL1PPCAC_28815</name>
</gene>
<dbReference type="EMBL" id="BTSX01000006">
    <property type="protein sequence ID" value="GMT06641.1"/>
    <property type="molecule type" value="Genomic_DNA"/>
</dbReference>
<proteinExistence type="predicted"/>
<dbReference type="PANTHER" id="PTHR14690:SF0">
    <property type="entry name" value="IQ MOTIF CONTAINING WITH AAA DOMAIN 1"/>
    <property type="match status" value="1"/>
</dbReference>
<dbReference type="PROSITE" id="PS50096">
    <property type="entry name" value="IQ"/>
    <property type="match status" value="1"/>
</dbReference>
<feature type="non-terminal residue" evidence="1">
    <location>
        <position position="1"/>
    </location>
</feature>
<organism evidence="1 2">
    <name type="scientific">Pristionchus entomophagus</name>
    <dbReference type="NCBI Taxonomy" id="358040"/>
    <lineage>
        <taxon>Eukaryota</taxon>
        <taxon>Metazoa</taxon>
        <taxon>Ecdysozoa</taxon>
        <taxon>Nematoda</taxon>
        <taxon>Chromadorea</taxon>
        <taxon>Rhabditida</taxon>
        <taxon>Rhabditina</taxon>
        <taxon>Diplogasteromorpha</taxon>
        <taxon>Diplogasteroidea</taxon>
        <taxon>Neodiplogasteridae</taxon>
        <taxon>Pristionchus</taxon>
    </lineage>
</organism>
<dbReference type="Gene3D" id="1.20.5.190">
    <property type="match status" value="1"/>
</dbReference>
<dbReference type="PANTHER" id="PTHR14690">
    <property type="entry name" value="IQ MOTIF CONTAINING WITH AAA DOMAIN 1"/>
    <property type="match status" value="1"/>
</dbReference>
<dbReference type="AlphaFoldDB" id="A0AAV5UHU7"/>
<protein>
    <submittedName>
        <fullName evidence="1">Uncharacterized protein</fullName>
    </submittedName>
</protein>
<dbReference type="InterPro" id="IPR052267">
    <property type="entry name" value="N-DRC_Component"/>
</dbReference>
<accession>A0AAV5UHU7</accession>
<dbReference type="Pfam" id="PF00612">
    <property type="entry name" value="IQ"/>
    <property type="match status" value="1"/>
</dbReference>
<dbReference type="Proteomes" id="UP001432027">
    <property type="component" value="Unassembled WGS sequence"/>
</dbReference>
<dbReference type="InterPro" id="IPR000048">
    <property type="entry name" value="IQ_motif_EF-hand-BS"/>
</dbReference>
<sequence>QKSLSSLENLVRDFGRLNIGDRNAKLRKSSGRPTFVARIFFDAIRLLKESDALLRIDPRSTNRKACLVISAFLSSFFADFVTKLPTEFLNNIEPHIAEVQIPKQWLSIHLRNQVLPQVIIDREAQRKNSRLFLDVQRLSRQKDTGVELDIDDDDVKHIQTMTKEEAVLMIQSFERVYQAISRRDYLRHVMQKAMDLRSENKKMDPIQAVIKIQARTRGYFTRKRVREMRDREHDLLGISVRGTLLQTQPVTSCLVSKHIALGPGAIVSASVQIPSIQSLLEEVKSTYFEIVEAVDSSRAAPVFDELLENLYADLYLRRVVANPSRLMSMDLLVTQKATCTIGGAQFAFDLKNLMYLCAVIPMQLHAWSPAHARPWILLIGDELSGKSAWVDSVSLKTNAVLLRLNKRALAKNRSHTIGTILKFIRRNDHSIVSIDRLECFRAAPEAGNVYRSSVLSLLKALSKTSSFVIGMSRVEEISPAVAEYFPVKIRIDALDNFSRIGTITHSLHRLGDPKRIPKLPQRLTEMRKVTAKYNTGGTVQFVQRKFTRLARNYVVQ</sequence>
<evidence type="ECO:0000313" key="2">
    <source>
        <dbReference type="Proteomes" id="UP001432027"/>
    </source>
</evidence>
<name>A0AAV5UHU7_9BILA</name>
<comment type="caution">
    <text evidence="1">The sequence shown here is derived from an EMBL/GenBank/DDBJ whole genome shotgun (WGS) entry which is preliminary data.</text>
</comment>
<keyword evidence="2" id="KW-1185">Reference proteome</keyword>
<reference evidence="1" key="1">
    <citation type="submission" date="2023-10" db="EMBL/GenBank/DDBJ databases">
        <title>Genome assembly of Pristionchus species.</title>
        <authorList>
            <person name="Yoshida K."/>
            <person name="Sommer R.J."/>
        </authorList>
    </citation>
    <scope>NUCLEOTIDE SEQUENCE</scope>
    <source>
        <strain evidence="1">RS0144</strain>
    </source>
</reference>
<evidence type="ECO:0000313" key="1">
    <source>
        <dbReference type="EMBL" id="GMT06641.1"/>
    </source>
</evidence>